<protein>
    <submittedName>
        <fullName evidence="1">Putative glycerol-3-phosphate acyltransferase 2</fullName>
    </submittedName>
</protein>
<comment type="caution">
    <text evidence="1">The sequence shown here is derived from an EMBL/GenBank/DDBJ whole genome shotgun (WGS) entry which is preliminary data.</text>
</comment>
<dbReference type="EMBL" id="JAAIUW010000002">
    <property type="protein sequence ID" value="KAF7842726.1"/>
    <property type="molecule type" value="Genomic_DNA"/>
</dbReference>
<evidence type="ECO:0000313" key="2">
    <source>
        <dbReference type="Proteomes" id="UP000634136"/>
    </source>
</evidence>
<evidence type="ECO:0000313" key="1">
    <source>
        <dbReference type="EMBL" id="KAF7842726.1"/>
    </source>
</evidence>
<dbReference type="Proteomes" id="UP000634136">
    <property type="component" value="Unassembled WGS sequence"/>
</dbReference>
<dbReference type="GO" id="GO:0016746">
    <property type="term" value="F:acyltransferase activity"/>
    <property type="evidence" value="ECO:0007669"/>
    <property type="project" value="UniProtKB-KW"/>
</dbReference>
<dbReference type="AlphaFoldDB" id="A0A835CGZ9"/>
<sequence>MPPPQLQLQSSTEDRRRLPLIFKVPILTSHQSRPHRRSNFSRLHPSLFTVGSSSNVGGFAFTLQSPSHPSLFSNLLPQVPSSSLPSSTEIFHYKLNSETAMATISHVHKTAKMSNKILVFHFESDILRSNSLFPYFMLIVLL</sequence>
<organism evidence="1 2">
    <name type="scientific">Senna tora</name>
    <dbReference type="NCBI Taxonomy" id="362788"/>
    <lineage>
        <taxon>Eukaryota</taxon>
        <taxon>Viridiplantae</taxon>
        <taxon>Streptophyta</taxon>
        <taxon>Embryophyta</taxon>
        <taxon>Tracheophyta</taxon>
        <taxon>Spermatophyta</taxon>
        <taxon>Magnoliopsida</taxon>
        <taxon>eudicotyledons</taxon>
        <taxon>Gunneridae</taxon>
        <taxon>Pentapetalae</taxon>
        <taxon>rosids</taxon>
        <taxon>fabids</taxon>
        <taxon>Fabales</taxon>
        <taxon>Fabaceae</taxon>
        <taxon>Caesalpinioideae</taxon>
        <taxon>Cassia clade</taxon>
        <taxon>Senna</taxon>
    </lineage>
</organism>
<keyword evidence="1" id="KW-0012">Acyltransferase</keyword>
<keyword evidence="1" id="KW-0808">Transferase</keyword>
<accession>A0A835CGZ9</accession>
<keyword evidence="2" id="KW-1185">Reference proteome</keyword>
<name>A0A835CGZ9_9FABA</name>
<proteinExistence type="predicted"/>
<gene>
    <name evidence="1" type="ORF">G2W53_005024</name>
</gene>
<reference evidence="1" key="1">
    <citation type="submission" date="2020-09" db="EMBL/GenBank/DDBJ databases">
        <title>Genome-Enabled Discovery of Anthraquinone Biosynthesis in Senna tora.</title>
        <authorList>
            <person name="Kang S.-H."/>
            <person name="Pandey R.P."/>
            <person name="Lee C.-M."/>
            <person name="Sim J.-S."/>
            <person name="Jeong J.-T."/>
            <person name="Choi B.-S."/>
            <person name="Jung M."/>
            <person name="Ginzburg D."/>
            <person name="Zhao K."/>
            <person name="Won S.Y."/>
            <person name="Oh T.-J."/>
            <person name="Yu Y."/>
            <person name="Kim N.-H."/>
            <person name="Lee O.R."/>
            <person name="Lee T.-H."/>
            <person name="Bashyal P."/>
            <person name="Kim T.-S."/>
            <person name="Lee W.-H."/>
            <person name="Kawkins C."/>
            <person name="Kim C.-K."/>
            <person name="Kim J.S."/>
            <person name="Ahn B.O."/>
            <person name="Rhee S.Y."/>
            <person name="Sohng J.K."/>
        </authorList>
    </citation>
    <scope>NUCLEOTIDE SEQUENCE</scope>
    <source>
        <tissue evidence="1">Leaf</tissue>
    </source>
</reference>